<evidence type="ECO:0000313" key="3">
    <source>
        <dbReference type="Proteomes" id="UP001196413"/>
    </source>
</evidence>
<protein>
    <submittedName>
        <fullName evidence="2">Uncharacterized protein</fullName>
    </submittedName>
</protein>
<comment type="caution">
    <text evidence="2">The sequence shown here is derived from an EMBL/GenBank/DDBJ whole genome shotgun (WGS) entry which is preliminary data.</text>
</comment>
<dbReference type="AlphaFoldDB" id="A0AAD5MGF5"/>
<evidence type="ECO:0000256" key="1">
    <source>
        <dbReference type="SAM" id="MobiDB-lite"/>
    </source>
</evidence>
<sequence>MKTTDIAKIDWFQTTKCLQSHETFQKIVEELKPILKKVVQTILFTPGNSWKIHSPNSTMSETFDAQNGSSSKGTPDKS</sequence>
<accession>A0AAD5MGF5</accession>
<name>A0AAD5MGF5_PARTN</name>
<proteinExistence type="predicted"/>
<reference evidence="2" key="1">
    <citation type="submission" date="2021-06" db="EMBL/GenBank/DDBJ databases">
        <title>Parelaphostrongylus tenuis whole genome reference sequence.</title>
        <authorList>
            <person name="Garwood T.J."/>
            <person name="Larsen P.A."/>
            <person name="Fountain-Jones N.M."/>
            <person name="Garbe J.R."/>
            <person name="Macchietto M.G."/>
            <person name="Kania S.A."/>
            <person name="Gerhold R.W."/>
            <person name="Richards J.E."/>
            <person name="Wolf T.M."/>
        </authorList>
    </citation>
    <scope>NUCLEOTIDE SEQUENCE</scope>
    <source>
        <strain evidence="2">MNPRO001-30</strain>
        <tissue evidence="2">Meninges</tissue>
    </source>
</reference>
<evidence type="ECO:0000313" key="2">
    <source>
        <dbReference type="EMBL" id="KAJ1347299.1"/>
    </source>
</evidence>
<feature type="region of interest" description="Disordered" evidence="1">
    <location>
        <begin position="51"/>
        <end position="78"/>
    </location>
</feature>
<organism evidence="2 3">
    <name type="scientific">Parelaphostrongylus tenuis</name>
    <name type="common">Meningeal worm</name>
    <dbReference type="NCBI Taxonomy" id="148309"/>
    <lineage>
        <taxon>Eukaryota</taxon>
        <taxon>Metazoa</taxon>
        <taxon>Ecdysozoa</taxon>
        <taxon>Nematoda</taxon>
        <taxon>Chromadorea</taxon>
        <taxon>Rhabditida</taxon>
        <taxon>Rhabditina</taxon>
        <taxon>Rhabditomorpha</taxon>
        <taxon>Strongyloidea</taxon>
        <taxon>Metastrongylidae</taxon>
        <taxon>Parelaphostrongylus</taxon>
    </lineage>
</organism>
<keyword evidence="3" id="KW-1185">Reference proteome</keyword>
<dbReference type="EMBL" id="JAHQIW010000301">
    <property type="protein sequence ID" value="KAJ1347299.1"/>
    <property type="molecule type" value="Genomic_DNA"/>
</dbReference>
<feature type="compositionally biased region" description="Polar residues" evidence="1">
    <location>
        <begin position="54"/>
        <end position="78"/>
    </location>
</feature>
<gene>
    <name evidence="2" type="ORF">KIN20_002326</name>
</gene>
<dbReference type="Proteomes" id="UP001196413">
    <property type="component" value="Unassembled WGS sequence"/>
</dbReference>